<name>A0ABR1SYW7_9PEZI</name>
<organism evidence="2 3">
    <name type="scientific">Apiospora rasikravindrae</name>
    <dbReference type="NCBI Taxonomy" id="990691"/>
    <lineage>
        <taxon>Eukaryota</taxon>
        <taxon>Fungi</taxon>
        <taxon>Dikarya</taxon>
        <taxon>Ascomycota</taxon>
        <taxon>Pezizomycotina</taxon>
        <taxon>Sordariomycetes</taxon>
        <taxon>Xylariomycetidae</taxon>
        <taxon>Amphisphaeriales</taxon>
        <taxon>Apiosporaceae</taxon>
        <taxon>Apiospora</taxon>
    </lineage>
</organism>
<evidence type="ECO:0000313" key="3">
    <source>
        <dbReference type="Proteomes" id="UP001444661"/>
    </source>
</evidence>
<dbReference type="Proteomes" id="UP001444661">
    <property type="component" value="Unassembled WGS sequence"/>
</dbReference>
<feature type="region of interest" description="Disordered" evidence="1">
    <location>
        <begin position="373"/>
        <end position="413"/>
    </location>
</feature>
<accession>A0ABR1SYW7</accession>
<sequence>MAPSTATTKRVQGHPTLGDLYSASITCLDDVLPLLDHSAFLAIDTEFIFAIRDGQYRGSVLHQVGIAYATGLTLPTYAWRTSNRPKFKDFIQRNQVTASAININLTAEEQKVVRKSNKGKIPFRKTADFCKEQECSSEELDDRMESLVRLSKQDASIRGKDLVLVLFSHGAEWTYLSRHFPSIAQYFTSWMDVQQLAKANTFRSHPPHLNTCLNLYGYHWMDLSGGASRVTGEDHEGQKRHANADNAGQDACYTLALLDGLLDPDFRQRLAKRQAMQAIVHSSETPPPRERFVAIFESANKQRLPERLSKGYKAARYFWDLELKSLGVEHQANGGWVSFRSEEHLDRFVERYNNALVGGEPLKVVRVDREEPEFRAEEEMQQRQMEQKRQERKTRRDGNVEAGAMEITDLFAS</sequence>
<comment type="caution">
    <text evidence="2">The sequence shown here is derived from an EMBL/GenBank/DDBJ whole genome shotgun (WGS) entry which is preliminary data.</text>
</comment>
<proteinExistence type="predicted"/>
<evidence type="ECO:0000313" key="2">
    <source>
        <dbReference type="EMBL" id="KAK8039511.1"/>
    </source>
</evidence>
<dbReference type="EMBL" id="JAQQWK010000006">
    <property type="protein sequence ID" value="KAK8039511.1"/>
    <property type="molecule type" value="Genomic_DNA"/>
</dbReference>
<protein>
    <submittedName>
        <fullName evidence="2">Uncharacterized protein</fullName>
    </submittedName>
</protein>
<keyword evidence="3" id="KW-1185">Reference proteome</keyword>
<evidence type="ECO:0000256" key="1">
    <source>
        <dbReference type="SAM" id="MobiDB-lite"/>
    </source>
</evidence>
<feature type="compositionally biased region" description="Basic and acidic residues" evidence="1">
    <location>
        <begin position="373"/>
        <end position="399"/>
    </location>
</feature>
<gene>
    <name evidence="2" type="ORF">PG993_007922</name>
</gene>
<reference evidence="2 3" key="1">
    <citation type="submission" date="2023-01" db="EMBL/GenBank/DDBJ databases">
        <title>Analysis of 21 Apiospora genomes using comparative genomics revels a genus with tremendous synthesis potential of carbohydrate active enzymes and secondary metabolites.</title>
        <authorList>
            <person name="Sorensen T."/>
        </authorList>
    </citation>
    <scope>NUCLEOTIDE SEQUENCE [LARGE SCALE GENOMIC DNA]</scope>
    <source>
        <strain evidence="2 3">CBS 33761</strain>
    </source>
</reference>